<evidence type="ECO:0000256" key="3">
    <source>
        <dbReference type="ARBA" id="ARBA00018111"/>
    </source>
</evidence>
<evidence type="ECO:0000259" key="6">
    <source>
        <dbReference type="Pfam" id="PF02631"/>
    </source>
</evidence>
<evidence type="ECO:0000256" key="4">
    <source>
        <dbReference type="ARBA" id="ARBA00022490"/>
    </source>
</evidence>
<evidence type="ECO:0000259" key="7">
    <source>
        <dbReference type="Pfam" id="PF21981"/>
    </source>
</evidence>
<comment type="function">
    <text evidence="5">Modulates RecA activity.</text>
</comment>
<dbReference type="Pfam" id="PF02631">
    <property type="entry name" value="RecX_HTH2"/>
    <property type="match status" value="1"/>
</dbReference>
<reference evidence="10" key="1">
    <citation type="journal article" date="2019" name="Int. J. Syst. Evol. Microbiol.">
        <title>The Global Catalogue of Microorganisms (GCM) 10K type strain sequencing project: providing services to taxonomists for standard genome sequencing and annotation.</title>
        <authorList>
            <consortium name="The Broad Institute Genomics Platform"/>
            <consortium name="The Broad Institute Genome Sequencing Center for Infectious Disease"/>
            <person name="Wu L."/>
            <person name="Ma J."/>
        </authorList>
    </citation>
    <scope>NUCLEOTIDE SEQUENCE [LARGE SCALE GENOMIC DNA]</scope>
    <source>
        <strain evidence="10">PCU 280</strain>
    </source>
</reference>
<organism evidence="9 10">
    <name type="scientific">Paenibacillus septentrionalis</name>
    <dbReference type="NCBI Taxonomy" id="429342"/>
    <lineage>
        <taxon>Bacteria</taxon>
        <taxon>Bacillati</taxon>
        <taxon>Bacillota</taxon>
        <taxon>Bacilli</taxon>
        <taxon>Bacillales</taxon>
        <taxon>Paenibacillaceae</taxon>
        <taxon>Paenibacillus</taxon>
    </lineage>
</organism>
<dbReference type="InterPro" id="IPR003783">
    <property type="entry name" value="Regulatory_RecX"/>
</dbReference>
<dbReference type="PANTHER" id="PTHR33602:SF1">
    <property type="entry name" value="REGULATORY PROTEIN RECX FAMILY PROTEIN"/>
    <property type="match status" value="1"/>
</dbReference>
<comment type="similarity">
    <text evidence="2 5">Belongs to the RecX family.</text>
</comment>
<feature type="domain" description="RecX third three-helical" evidence="7">
    <location>
        <begin position="161"/>
        <end position="207"/>
    </location>
</feature>
<name>A0ABW1V0W5_9BACL</name>
<dbReference type="Proteomes" id="UP001596233">
    <property type="component" value="Unassembled WGS sequence"/>
</dbReference>
<keyword evidence="10" id="KW-1185">Reference proteome</keyword>
<dbReference type="InterPro" id="IPR036388">
    <property type="entry name" value="WH-like_DNA-bd_sf"/>
</dbReference>
<dbReference type="InterPro" id="IPR053925">
    <property type="entry name" value="RecX_HTH_3rd"/>
</dbReference>
<evidence type="ECO:0000256" key="5">
    <source>
        <dbReference type="HAMAP-Rule" id="MF_01114"/>
    </source>
</evidence>
<dbReference type="InterPro" id="IPR053924">
    <property type="entry name" value="RecX_HTH_2nd"/>
</dbReference>
<feature type="domain" description="RecX second three-helical" evidence="6">
    <location>
        <begin position="114"/>
        <end position="155"/>
    </location>
</feature>
<dbReference type="Pfam" id="PF21981">
    <property type="entry name" value="RecX_HTH3"/>
    <property type="match status" value="1"/>
</dbReference>
<accession>A0ABW1V0W5</accession>
<protein>
    <recommendedName>
        <fullName evidence="3 5">Regulatory protein RecX</fullName>
    </recommendedName>
</protein>
<sequence>MSSEHELRITSVKVDRKQSKLYLVTVESIPEPLIVHEDLFISYRLVKGRGLTSSLVDEIREESAKYLAYIKGIKYLAPKARSSQQVAQYLRRQEISEPNIAAAVARLIEEGYIDDLSFAKLYVQSKLNRQGKGRLRIAQELKAIGIAQQHIAEVLQHVDDDQELEAAYEAALKKLRSLRGDKLERGRKIMQFLLRRGYSGAISRKVVQRIEKDDKNSLEVDIYGELLDN</sequence>
<evidence type="ECO:0000313" key="9">
    <source>
        <dbReference type="EMBL" id="MFC6331091.1"/>
    </source>
</evidence>
<dbReference type="PANTHER" id="PTHR33602">
    <property type="entry name" value="REGULATORY PROTEIN RECX FAMILY PROTEIN"/>
    <property type="match status" value="1"/>
</dbReference>
<evidence type="ECO:0000313" key="10">
    <source>
        <dbReference type="Proteomes" id="UP001596233"/>
    </source>
</evidence>
<keyword evidence="4 5" id="KW-0963">Cytoplasm</keyword>
<evidence type="ECO:0000256" key="1">
    <source>
        <dbReference type="ARBA" id="ARBA00004496"/>
    </source>
</evidence>
<gene>
    <name evidence="5" type="primary">recX</name>
    <name evidence="9" type="ORF">ACFP56_00535</name>
</gene>
<proteinExistence type="inferred from homology"/>
<dbReference type="EMBL" id="JBHSTE010000001">
    <property type="protein sequence ID" value="MFC6331091.1"/>
    <property type="molecule type" value="Genomic_DNA"/>
</dbReference>
<comment type="caution">
    <text evidence="9">The sequence shown here is derived from an EMBL/GenBank/DDBJ whole genome shotgun (WGS) entry which is preliminary data.</text>
</comment>
<feature type="domain" description="RecX first three-helical" evidence="8">
    <location>
        <begin position="68"/>
        <end position="107"/>
    </location>
</feature>
<dbReference type="Pfam" id="PF21982">
    <property type="entry name" value="RecX_HTH1"/>
    <property type="match status" value="1"/>
</dbReference>
<comment type="subcellular location">
    <subcellularLocation>
        <location evidence="1 5">Cytoplasm</location>
    </subcellularLocation>
</comment>
<dbReference type="RefSeq" id="WP_379229954.1">
    <property type="nucleotide sequence ID" value="NZ_JBHSTE010000001.1"/>
</dbReference>
<dbReference type="HAMAP" id="MF_01114">
    <property type="entry name" value="RecX"/>
    <property type="match status" value="1"/>
</dbReference>
<evidence type="ECO:0000256" key="2">
    <source>
        <dbReference type="ARBA" id="ARBA00009695"/>
    </source>
</evidence>
<dbReference type="InterPro" id="IPR053926">
    <property type="entry name" value="RecX_HTH_1st"/>
</dbReference>
<dbReference type="Gene3D" id="1.10.10.10">
    <property type="entry name" value="Winged helix-like DNA-binding domain superfamily/Winged helix DNA-binding domain"/>
    <property type="match status" value="3"/>
</dbReference>
<evidence type="ECO:0000259" key="8">
    <source>
        <dbReference type="Pfam" id="PF21982"/>
    </source>
</evidence>